<keyword evidence="2" id="KW-0378">Hydrolase</keyword>
<protein>
    <submittedName>
        <fullName evidence="2">Alpha/beta fold hydrolase</fullName>
    </submittedName>
</protein>
<dbReference type="PANTHER" id="PTHR11614">
    <property type="entry name" value="PHOSPHOLIPASE-RELATED"/>
    <property type="match status" value="1"/>
</dbReference>
<dbReference type="AlphaFoldDB" id="A0A6N7LUG4"/>
<dbReference type="GO" id="GO:0016787">
    <property type="term" value="F:hydrolase activity"/>
    <property type="evidence" value="ECO:0007669"/>
    <property type="project" value="UniProtKB-KW"/>
</dbReference>
<evidence type="ECO:0000313" key="2">
    <source>
        <dbReference type="EMBL" id="MQX53993.1"/>
    </source>
</evidence>
<evidence type="ECO:0000259" key="1">
    <source>
        <dbReference type="Pfam" id="PF12146"/>
    </source>
</evidence>
<proteinExistence type="predicted"/>
<sequence>MMRTPTGPASKVHQTIFLLVVLLQMFGCASQPAQSPLRDAYSIYPGVTDSTLLQTDDGLTLFGQWWQPESSEPKAVILLLHGTAAHSGVYAFWGEYLVDNGYAMFAYDMRGWGQSQGFGRRGFSADEFSYLGDLKHAIAEVRSKYPESRIYLQGESLGAGIALQAGIQGEDDLAGLILNAPPVYVNLKILPFRIPDSMGNALVWTAGLTGRVAPNFPMLPMNWRAFERWIWRKAIFDESLRTQISEEENMTHSALAASYVTNLQKMSAYIRRNMEKITLPLIVLQGGQDYLVSPNGAERLLTDTGSTDVTFRLYDGMSHCALHDDAKEHVWQDTLDWLEARGVEPPALQNSDDGFEAVAAQ</sequence>
<reference evidence="2 3" key="1">
    <citation type="submission" date="2019-10" db="EMBL/GenBank/DDBJ databases">
        <title>Alcanivorax sp.PA15-N-34 draft genome sequence.</title>
        <authorList>
            <person name="Liao X."/>
            <person name="Shao Z."/>
        </authorList>
    </citation>
    <scope>NUCLEOTIDE SEQUENCE [LARGE SCALE GENOMIC DNA]</scope>
    <source>
        <strain evidence="2 3">PA15-N-34</strain>
    </source>
</reference>
<dbReference type="InterPro" id="IPR022742">
    <property type="entry name" value="Hydrolase_4"/>
</dbReference>
<comment type="caution">
    <text evidence="2">The sequence shown here is derived from an EMBL/GenBank/DDBJ whole genome shotgun (WGS) entry which is preliminary data.</text>
</comment>
<dbReference type="RefSeq" id="WP_153501322.1">
    <property type="nucleotide sequence ID" value="NZ_WIRE01000001.1"/>
</dbReference>
<keyword evidence="3" id="KW-1185">Reference proteome</keyword>
<dbReference type="Proteomes" id="UP000469421">
    <property type="component" value="Unassembled WGS sequence"/>
</dbReference>
<dbReference type="InterPro" id="IPR029058">
    <property type="entry name" value="AB_hydrolase_fold"/>
</dbReference>
<feature type="domain" description="Serine aminopeptidase S33" evidence="1">
    <location>
        <begin position="72"/>
        <end position="324"/>
    </location>
</feature>
<dbReference type="Gene3D" id="3.40.50.1820">
    <property type="entry name" value="alpha/beta hydrolase"/>
    <property type="match status" value="1"/>
</dbReference>
<dbReference type="SUPFAM" id="SSF53474">
    <property type="entry name" value="alpha/beta-Hydrolases"/>
    <property type="match status" value="1"/>
</dbReference>
<gene>
    <name evidence="2" type="ORF">GFN93_12095</name>
</gene>
<dbReference type="EMBL" id="WIRE01000001">
    <property type="protein sequence ID" value="MQX53993.1"/>
    <property type="molecule type" value="Genomic_DNA"/>
</dbReference>
<dbReference type="Pfam" id="PF12146">
    <property type="entry name" value="Hydrolase_4"/>
    <property type="match status" value="1"/>
</dbReference>
<organism evidence="2 3">
    <name type="scientific">Alcanivorax sediminis</name>
    <dbReference type="NCBI Taxonomy" id="2663008"/>
    <lineage>
        <taxon>Bacteria</taxon>
        <taxon>Pseudomonadati</taxon>
        <taxon>Pseudomonadota</taxon>
        <taxon>Gammaproteobacteria</taxon>
        <taxon>Oceanospirillales</taxon>
        <taxon>Alcanivoracaceae</taxon>
        <taxon>Alcanivorax</taxon>
    </lineage>
</organism>
<name>A0A6N7LUG4_9GAMM</name>
<evidence type="ECO:0000313" key="3">
    <source>
        <dbReference type="Proteomes" id="UP000469421"/>
    </source>
</evidence>
<dbReference type="InterPro" id="IPR051044">
    <property type="entry name" value="MAG_DAG_Lipase"/>
</dbReference>
<accession>A0A6N7LUG4</accession>